<accession>A0A0C3DFL2</accession>
<name>A0A0C3DFL2_OIDMZ</name>
<dbReference type="GO" id="GO:0045944">
    <property type="term" value="P:positive regulation of transcription by RNA polymerase II"/>
    <property type="evidence" value="ECO:0007669"/>
    <property type="project" value="TreeGrafter"/>
</dbReference>
<dbReference type="PANTHER" id="PTHR37534">
    <property type="entry name" value="TRANSCRIPTIONAL ACTIVATOR PROTEIN UGA3"/>
    <property type="match status" value="1"/>
</dbReference>
<sequence length="204" mass="22650">MVLIREIAVLWDWKHGMSQRGALSALELARQGDSIHQRLDAGINKSDAERDQYSDYPGQSNQIQSSEDERRNNYVISQVTYAYACAAKVYLNVVLSGANPNIPEIAHSVSMAAAALTSLPNPQLIQRLVWPFCIAGCMARGNQRQAFRDLASKAFMGGGNIGSLWKAFAVIQTCWETHDDIGNTSRNGDWLDLMKCLGWYVLLV</sequence>
<dbReference type="GO" id="GO:0005634">
    <property type="term" value="C:nucleus"/>
    <property type="evidence" value="ECO:0007669"/>
    <property type="project" value="UniProtKB-SubCell"/>
</dbReference>
<reference evidence="4 5" key="1">
    <citation type="submission" date="2014-04" db="EMBL/GenBank/DDBJ databases">
        <authorList>
            <consortium name="DOE Joint Genome Institute"/>
            <person name="Kuo A."/>
            <person name="Martino E."/>
            <person name="Perotto S."/>
            <person name="Kohler A."/>
            <person name="Nagy L.G."/>
            <person name="Floudas D."/>
            <person name="Copeland A."/>
            <person name="Barry K.W."/>
            <person name="Cichocki N."/>
            <person name="Veneault-Fourrey C."/>
            <person name="LaButti K."/>
            <person name="Lindquist E.A."/>
            <person name="Lipzen A."/>
            <person name="Lundell T."/>
            <person name="Morin E."/>
            <person name="Murat C."/>
            <person name="Sun H."/>
            <person name="Tunlid A."/>
            <person name="Henrissat B."/>
            <person name="Grigoriev I.V."/>
            <person name="Hibbett D.S."/>
            <person name="Martin F."/>
            <person name="Nordberg H.P."/>
            <person name="Cantor M.N."/>
            <person name="Hua S.X."/>
        </authorList>
    </citation>
    <scope>NUCLEOTIDE SEQUENCE [LARGE SCALE GENOMIC DNA]</scope>
    <source>
        <strain evidence="4 5">Zn</strain>
    </source>
</reference>
<dbReference type="Proteomes" id="UP000054321">
    <property type="component" value="Unassembled WGS sequence"/>
</dbReference>
<dbReference type="GO" id="GO:0003700">
    <property type="term" value="F:DNA-binding transcription factor activity"/>
    <property type="evidence" value="ECO:0007669"/>
    <property type="project" value="TreeGrafter"/>
</dbReference>
<dbReference type="PANTHER" id="PTHR37534:SF26">
    <property type="entry name" value="TRANSCRIPTION FACTOR, PUTATIVE-RELATED"/>
    <property type="match status" value="1"/>
</dbReference>
<dbReference type="Pfam" id="PF11951">
    <property type="entry name" value="Fungal_trans_2"/>
    <property type="match status" value="1"/>
</dbReference>
<gene>
    <name evidence="4" type="ORF">OIDMADRAFT_124246</name>
</gene>
<organism evidence="4 5">
    <name type="scientific">Oidiodendron maius (strain Zn)</name>
    <dbReference type="NCBI Taxonomy" id="913774"/>
    <lineage>
        <taxon>Eukaryota</taxon>
        <taxon>Fungi</taxon>
        <taxon>Dikarya</taxon>
        <taxon>Ascomycota</taxon>
        <taxon>Pezizomycotina</taxon>
        <taxon>Leotiomycetes</taxon>
        <taxon>Leotiomycetes incertae sedis</taxon>
        <taxon>Myxotrichaceae</taxon>
        <taxon>Oidiodendron</taxon>
    </lineage>
</organism>
<evidence type="ECO:0000313" key="4">
    <source>
        <dbReference type="EMBL" id="KIN00753.1"/>
    </source>
</evidence>
<evidence type="ECO:0000256" key="2">
    <source>
        <dbReference type="ARBA" id="ARBA00023242"/>
    </source>
</evidence>
<feature type="region of interest" description="Disordered" evidence="3">
    <location>
        <begin position="49"/>
        <end position="69"/>
    </location>
</feature>
<proteinExistence type="predicted"/>
<dbReference type="OrthoDB" id="5213892at2759"/>
<comment type="subcellular location">
    <subcellularLocation>
        <location evidence="1">Nucleus</location>
    </subcellularLocation>
</comment>
<dbReference type="GO" id="GO:0000976">
    <property type="term" value="F:transcription cis-regulatory region binding"/>
    <property type="evidence" value="ECO:0007669"/>
    <property type="project" value="TreeGrafter"/>
</dbReference>
<dbReference type="HOGENOM" id="CLU_1434830_0_0_1"/>
<dbReference type="InParanoid" id="A0A0C3DFL2"/>
<keyword evidence="5" id="KW-1185">Reference proteome</keyword>
<keyword evidence="2" id="KW-0539">Nucleus</keyword>
<dbReference type="AlphaFoldDB" id="A0A0C3DFL2"/>
<dbReference type="EMBL" id="KN832877">
    <property type="protein sequence ID" value="KIN00753.1"/>
    <property type="molecule type" value="Genomic_DNA"/>
</dbReference>
<evidence type="ECO:0000313" key="5">
    <source>
        <dbReference type="Proteomes" id="UP000054321"/>
    </source>
</evidence>
<protein>
    <submittedName>
        <fullName evidence="4">Uncharacterized protein</fullName>
    </submittedName>
</protein>
<dbReference type="InterPro" id="IPR021858">
    <property type="entry name" value="Fun_TF"/>
</dbReference>
<evidence type="ECO:0000256" key="1">
    <source>
        <dbReference type="ARBA" id="ARBA00004123"/>
    </source>
</evidence>
<evidence type="ECO:0000256" key="3">
    <source>
        <dbReference type="SAM" id="MobiDB-lite"/>
    </source>
</evidence>
<reference evidence="5" key="2">
    <citation type="submission" date="2015-01" db="EMBL/GenBank/DDBJ databases">
        <title>Evolutionary Origins and Diversification of the Mycorrhizal Mutualists.</title>
        <authorList>
            <consortium name="DOE Joint Genome Institute"/>
            <consortium name="Mycorrhizal Genomics Consortium"/>
            <person name="Kohler A."/>
            <person name="Kuo A."/>
            <person name="Nagy L.G."/>
            <person name="Floudas D."/>
            <person name="Copeland A."/>
            <person name="Barry K.W."/>
            <person name="Cichocki N."/>
            <person name="Veneault-Fourrey C."/>
            <person name="LaButti K."/>
            <person name="Lindquist E.A."/>
            <person name="Lipzen A."/>
            <person name="Lundell T."/>
            <person name="Morin E."/>
            <person name="Murat C."/>
            <person name="Riley R."/>
            <person name="Ohm R."/>
            <person name="Sun H."/>
            <person name="Tunlid A."/>
            <person name="Henrissat B."/>
            <person name="Grigoriev I.V."/>
            <person name="Hibbett D.S."/>
            <person name="Martin F."/>
        </authorList>
    </citation>
    <scope>NUCLEOTIDE SEQUENCE [LARGE SCALE GENOMIC DNA]</scope>
    <source>
        <strain evidence="5">Zn</strain>
    </source>
</reference>